<feature type="domain" description="SAM-like" evidence="3">
    <location>
        <begin position="936"/>
        <end position="1021"/>
    </location>
</feature>
<sequence>MDYTVDNTALSQEDGLVNTMSSQDDAMDYTMDNPENTMDYTMSHDPTNQTLSQLPDAQDFSEEEEEDDLPVLEFARLVGIARDHQLDDTSVDTLLSMKDDVHHKFTNDMNVRHLSQLNIQADFNTNEGISVSADAVRLLASVAENESQESINSLVNPLLVSRKSKYMRVESPLLLSGHESDFREFARREGFEVKPRDIRFPLELVSVDNNEGLEFPPEFYNFETEMFDIVANEKIEVTKNAMISLHATLKATLTKEDEQQIWETERAHPKKFPVSSDVTPPLSPMYVPPPDSPLPFLPSACEIPLLSDPESLTSLDLKKIEDEVFKEDLPALIRNKPEIQATLSTSDNQYIIPGNLYSPPECIKTLYSISSSIENKRIVMENRKVEEILTPPKPFAESDCKSVHFSNVVETLLLSNKPQSGIPEPTIETKFLEEAFGKSGEQVKRRVEQERLVDTRNRVNVPEMDFSIAGPPWKKASSCSVNAVDSTLQEIVEKISVDPFMGWPGLKNLHAKLSWVPFEHSLGNIAEESVGNEKTRESPVVRPEDDQVVTSSDLIWKRQGFRILRGDFDENDDDELEVGFLRKEVATTSSITGKRKSEMQDVDQRPKQARQSESHSHGDAKTSFRSFITPEIRNKLNMEPASKKARSTAEDQISFSGGIFSMKNALNNFLEIRGVQRPKPTETSPFFAPNVASSASPASPNQATSNNETSVQQTPIPRTHSPVPTPTIIAPSTPIYIILSSAIFKNRPLIRSLQTLLPTLQICERDFSAHNTTTWNPNSVARSPVTSTLTHEADIIISPTTGLILTTLQHIRQKPLPGHKTVVPIRDRLLKVSPRYENLIILAASTSSELGDSDCIAWADFIGFTLTLPASTMVQYIPIDATNPNDQTMAKCISHLIIQNALQSPSPPSPPPSSSPPSNPSPPSSFPSPLTITLLDQESYWELWLRRAGMNAYAAQATIIQLKEPEPRCTIGEEGYENEMRMISERGPYGLTLFVGMSGEERLARLGWLVGRGVLGRVGEVVDRVWG</sequence>
<name>A0A8H2VY41_9HELO</name>
<feature type="region of interest" description="Disordered" evidence="1">
    <location>
        <begin position="589"/>
        <end position="649"/>
    </location>
</feature>
<accession>A0A8H2VY41</accession>
<organism evidence="4 5">
    <name type="scientific">Sclerotinia trifoliorum</name>
    <dbReference type="NCBI Taxonomy" id="28548"/>
    <lineage>
        <taxon>Eukaryota</taxon>
        <taxon>Fungi</taxon>
        <taxon>Dikarya</taxon>
        <taxon>Ascomycota</taxon>
        <taxon>Pezizomycotina</taxon>
        <taxon>Leotiomycetes</taxon>
        <taxon>Helotiales</taxon>
        <taxon>Sclerotiniaceae</taxon>
        <taxon>Sclerotinia</taxon>
    </lineage>
</organism>
<feature type="compositionally biased region" description="Polar residues" evidence="1">
    <location>
        <begin position="44"/>
        <end position="55"/>
    </location>
</feature>
<gene>
    <name evidence="4" type="ORF">SCLTRI_LOCUS6063</name>
</gene>
<protein>
    <submittedName>
        <fullName evidence="4">Bd2226db-fa51-4f9f-a1b8-80dc2ff12b0c</fullName>
    </submittedName>
</protein>
<feature type="compositionally biased region" description="Pro residues" evidence="1">
    <location>
        <begin position="905"/>
        <end position="926"/>
    </location>
</feature>
<evidence type="ECO:0000256" key="1">
    <source>
        <dbReference type="SAM" id="MobiDB-lite"/>
    </source>
</evidence>
<dbReference type="Proteomes" id="UP000624404">
    <property type="component" value="Unassembled WGS sequence"/>
</dbReference>
<evidence type="ECO:0000313" key="5">
    <source>
        <dbReference type="Proteomes" id="UP000624404"/>
    </source>
</evidence>
<evidence type="ECO:0000259" key="2">
    <source>
        <dbReference type="Pfam" id="PF23394"/>
    </source>
</evidence>
<reference evidence="4" key="1">
    <citation type="submission" date="2020-10" db="EMBL/GenBank/DDBJ databases">
        <authorList>
            <person name="Kusch S."/>
        </authorList>
    </citation>
    <scope>NUCLEOTIDE SEQUENCE</scope>
    <source>
        <strain evidence="4">SwB9</strain>
    </source>
</reference>
<evidence type="ECO:0000313" key="4">
    <source>
        <dbReference type="EMBL" id="CAD6446271.1"/>
    </source>
</evidence>
<feature type="compositionally biased region" description="Low complexity" evidence="1">
    <location>
        <begin position="684"/>
        <end position="707"/>
    </location>
</feature>
<feature type="region of interest" description="Disordered" evidence="1">
    <location>
        <begin position="44"/>
        <end position="68"/>
    </location>
</feature>
<dbReference type="EMBL" id="CAJHIA010000019">
    <property type="protein sequence ID" value="CAD6446271.1"/>
    <property type="molecule type" value="Genomic_DNA"/>
</dbReference>
<dbReference type="InterPro" id="IPR055528">
    <property type="entry name" value="DUF7102"/>
</dbReference>
<proteinExistence type="predicted"/>
<dbReference type="Pfam" id="PF23395">
    <property type="entry name" value="SAM_6"/>
    <property type="match status" value="1"/>
</dbReference>
<keyword evidence="5" id="KW-1185">Reference proteome</keyword>
<dbReference type="OrthoDB" id="10257314at2759"/>
<feature type="region of interest" description="Disordered" evidence="1">
    <location>
        <begin position="680"/>
        <end position="725"/>
    </location>
</feature>
<dbReference type="AlphaFoldDB" id="A0A8H2VY41"/>
<dbReference type="Pfam" id="PF23394">
    <property type="entry name" value="DUF7102"/>
    <property type="match status" value="1"/>
</dbReference>
<comment type="caution">
    <text evidence="4">The sequence shown here is derived from an EMBL/GenBank/DDBJ whole genome shotgun (WGS) entry which is preliminary data.</text>
</comment>
<dbReference type="InterPro" id="IPR057559">
    <property type="entry name" value="SAM_6"/>
</dbReference>
<feature type="compositionally biased region" description="Basic and acidic residues" evidence="1">
    <location>
        <begin position="595"/>
        <end position="622"/>
    </location>
</feature>
<feature type="region of interest" description="Disordered" evidence="1">
    <location>
        <begin position="902"/>
        <end position="928"/>
    </location>
</feature>
<feature type="compositionally biased region" description="Acidic residues" evidence="1">
    <location>
        <begin position="59"/>
        <end position="68"/>
    </location>
</feature>
<feature type="domain" description="DUF7102" evidence="2">
    <location>
        <begin position="736"/>
        <end position="904"/>
    </location>
</feature>
<evidence type="ECO:0000259" key="3">
    <source>
        <dbReference type="Pfam" id="PF23395"/>
    </source>
</evidence>